<dbReference type="CDD" id="cd14066">
    <property type="entry name" value="STKc_IRAK"/>
    <property type="match status" value="1"/>
</dbReference>
<evidence type="ECO:0000313" key="29">
    <source>
        <dbReference type="Proteomes" id="UP001497516"/>
    </source>
</evidence>
<evidence type="ECO:0000256" key="13">
    <source>
        <dbReference type="ARBA" id="ARBA00023136"/>
    </source>
</evidence>
<keyword evidence="10 19" id="KW-0418">Kinase</keyword>
<protein>
    <recommendedName>
        <fullName evidence="19">Receptor-like serine/threonine-protein kinase</fullName>
        <ecNumber evidence="19">2.7.11.1</ecNumber>
    </recommendedName>
</protein>
<keyword evidence="29" id="KW-1185">Reference proteome</keyword>
<evidence type="ECO:0000259" key="26">
    <source>
        <dbReference type="PROSITE" id="PS50927"/>
    </source>
</evidence>
<keyword evidence="2" id="KW-1003">Cell membrane</keyword>
<feature type="signal peptide" evidence="23">
    <location>
        <begin position="1"/>
        <end position="28"/>
    </location>
</feature>
<dbReference type="FunFam" id="2.90.10.10:FF:000005">
    <property type="entry name" value="G-type lectin S-receptor-like serine/threonine-protein kinase"/>
    <property type="match status" value="1"/>
</dbReference>
<feature type="chain" id="PRO_5043595354" description="Receptor-like serine/threonine-protein kinase" evidence="23">
    <location>
        <begin position="29"/>
        <end position="839"/>
    </location>
</feature>
<dbReference type="GO" id="GO:0005524">
    <property type="term" value="F:ATP binding"/>
    <property type="evidence" value="ECO:0007669"/>
    <property type="project" value="UniProtKB-KW"/>
</dbReference>
<dbReference type="InterPro" id="IPR000742">
    <property type="entry name" value="EGF"/>
</dbReference>
<name>A0AAV2CAB3_9ROSI</name>
<dbReference type="InterPro" id="IPR008271">
    <property type="entry name" value="Ser/Thr_kinase_AS"/>
</dbReference>
<dbReference type="GO" id="GO:0004674">
    <property type="term" value="F:protein serine/threonine kinase activity"/>
    <property type="evidence" value="ECO:0007669"/>
    <property type="project" value="UniProtKB-KW"/>
</dbReference>
<feature type="compositionally biased region" description="Polar residues" evidence="21">
    <location>
        <begin position="813"/>
        <end position="832"/>
    </location>
</feature>
<keyword evidence="15" id="KW-0675">Receptor</keyword>
<dbReference type="InterPro" id="IPR000719">
    <property type="entry name" value="Prot_kinase_dom"/>
</dbReference>
<proteinExistence type="inferred from homology"/>
<comment type="catalytic activity">
    <reaction evidence="18 19">
        <text>L-seryl-[protein] + ATP = O-phospho-L-seryl-[protein] + ADP + H(+)</text>
        <dbReference type="Rhea" id="RHEA:17989"/>
        <dbReference type="Rhea" id="RHEA-COMP:9863"/>
        <dbReference type="Rhea" id="RHEA-COMP:11604"/>
        <dbReference type="ChEBI" id="CHEBI:15378"/>
        <dbReference type="ChEBI" id="CHEBI:29999"/>
        <dbReference type="ChEBI" id="CHEBI:30616"/>
        <dbReference type="ChEBI" id="CHEBI:83421"/>
        <dbReference type="ChEBI" id="CHEBI:456216"/>
        <dbReference type="EC" id="2.7.11.1"/>
    </reaction>
</comment>
<evidence type="ECO:0000259" key="25">
    <source>
        <dbReference type="PROSITE" id="PS50026"/>
    </source>
</evidence>
<dbReference type="PROSITE" id="PS50026">
    <property type="entry name" value="EGF_3"/>
    <property type="match status" value="1"/>
</dbReference>
<dbReference type="InterPro" id="IPR024171">
    <property type="entry name" value="SRK-like_kinase"/>
</dbReference>
<feature type="domain" description="Bulb-type lectin" evidence="26">
    <location>
        <begin position="32"/>
        <end position="163"/>
    </location>
</feature>
<dbReference type="PANTHER" id="PTHR27002">
    <property type="entry name" value="RECEPTOR-LIKE SERINE/THREONINE-PROTEIN KINASE SD1-8"/>
    <property type="match status" value="1"/>
</dbReference>
<dbReference type="Pfam" id="PF00954">
    <property type="entry name" value="S_locus_glycop"/>
    <property type="match status" value="1"/>
</dbReference>
<dbReference type="Pfam" id="PF07714">
    <property type="entry name" value="PK_Tyr_Ser-Thr"/>
    <property type="match status" value="1"/>
</dbReference>
<dbReference type="Proteomes" id="UP001497516">
    <property type="component" value="Chromosome 1"/>
</dbReference>
<dbReference type="FunFam" id="3.30.200.20:FF:000330">
    <property type="entry name" value="G-type lectin S-receptor-like serine/threonine-protein kinase At4g03230"/>
    <property type="match status" value="1"/>
</dbReference>
<dbReference type="SUPFAM" id="SSF51110">
    <property type="entry name" value="alpha-D-mannose-specific plant lectins"/>
    <property type="match status" value="1"/>
</dbReference>
<evidence type="ECO:0000256" key="7">
    <source>
        <dbReference type="ARBA" id="ARBA00022729"/>
    </source>
</evidence>
<evidence type="ECO:0000256" key="19">
    <source>
        <dbReference type="PIRNR" id="PIRNR000641"/>
    </source>
</evidence>
<keyword evidence="14" id="KW-1015">Disulfide bond</keyword>
<dbReference type="FunFam" id="1.10.510.10:FF:000060">
    <property type="entry name" value="G-type lectin S-receptor-like serine/threonine-protein kinase"/>
    <property type="match status" value="1"/>
</dbReference>
<evidence type="ECO:0000256" key="3">
    <source>
        <dbReference type="ARBA" id="ARBA00022527"/>
    </source>
</evidence>
<evidence type="ECO:0000313" key="28">
    <source>
        <dbReference type="EMBL" id="CAL1352745.1"/>
    </source>
</evidence>
<evidence type="ECO:0000259" key="24">
    <source>
        <dbReference type="PROSITE" id="PS50011"/>
    </source>
</evidence>
<gene>
    <name evidence="28" type="ORF">LTRI10_LOCUS690</name>
</gene>
<dbReference type="SUPFAM" id="SSF56112">
    <property type="entry name" value="Protein kinase-like (PK-like)"/>
    <property type="match status" value="1"/>
</dbReference>
<sequence>MAKTTLSFKRRVTLHLCFFLFALISVTSENSSTVLIPGQFLRDSQNQTLVSPDETFELGFFTPGAAVGSSNNRYLGIWYHKAPAKEVVWVANRNASLSDTSGALTLSPTGILVLLNNQNNTIWTSNNGNPPQAASLNPTLQLLDSGNLVVRDGNRVGILWQSFDHPSNTLLPGMKIRSNLATGKQTILTSWKTDQDPDEGQFSMSIDPRGYPQLILKNREANRYRLGSWNGKYFTGTPLLPTNNIFEYEFVMNETDVYYTYNVKSALLSRLVLTQTGFLQRYARSQGRSEWTSLYAAPMDQCDLYGNCGAHMTCNVEENSPPTCDCLEGFELIDPGNQSKGCARKVPLNCENEYFLNYTRVKLPDTSTSSWFSKIQSLRECENVCLRNCSCMAYADADIQKADGGCLMWFGELVDMRQYDKGGQELFVRLSATVPKPPTTLKSGGKNLVAIVASSVALAGLVGTVLVLVLWHRRQRSLGMRGASIFRRDGGNEEGGEDSEMELHIFDRATMVKATDNFSMENKLGQGGYGPVYKGTLADGQDIAVKTLSKSSGQGTTEFKNEVVLIAKLQHRNLVKLLGCCIEGDEKMLIYEFMPNKSLDFFIFDKTKSKSLNWNMRIAIVNGIARGLLYLHQDSRLRIIHRDLKASNVLLDKDMNPKISDFGMARIFGGDQIEANTSKVVGTYGYMSPEYAIDGLFSMKSDVFSFGVLLLEIISGKRNRGFSHQDHNLNLLGHAWRLWVEGKPIELVEEEIVDDEPSTTTQVLRCIQVGLLCVQQRPDDRPSMSSVVVMLTSETLLPQPKQPGFFTERNLPDSESSTSDNKHSSASVNEVTVSLLDAR</sequence>
<evidence type="ECO:0000259" key="27">
    <source>
        <dbReference type="PROSITE" id="PS50948"/>
    </source>
</evidence>
<dbReference type="PROSITE" id="PS50948">
    <property type="entry name" value="PAN"/>
    <property type="match status" value="1"/>
</dbReference>
<keyword evidence="3 19" id="KW-0723">Serine/threonine-protein kinase</keyword>
<evidence type="ECO:0000256" key="21">
    <source>
        <dbReference type="SAM" id="MobiDB-lite"/>
    </source>
</evidence>
<keyword evidence="7 23" id="KW-0732">Signal</keyword>
<evidence type="ECO:0000256" key="4">
    <source>
        <dbReference type="ARBA" id="ARBA00022536"/>
    </source>
</evidence>
<evidence type="ECO:0000256" key="2">
    <source>
        <dbReference type="ARBA" id="ARBA00022475"/>
    </source>
</evidence>
<dbReference type="InterPro" id="IPR036426">
    <property type="entry name" value="Bulb-type_lectin_dom_sf"/>
</dbReference>
<dbReference type="EMBL" id="OZ034813">
    <property type="protein sequence ID" value="CAL1352745.1"/>
    <property type="molecule type" value="Genomic_DNA"/>
</dbReference>
<evidence type="ECO:0000256" key="6">
    <source>
        <dbReference type="ARBA" id="ARBA00022692"/>
    </source>
</evidence>
<dbReference type="PIRSF" id="PIRSF000641">
    <property type="entry name" value="SRK"/>
    <property type="match status" value="1"/>
</dbReference>
<dbReference type="PROSITE" id="PS50927">
    <property type="entry name" value="BULB_LECTIN"/>
    <property type="match status" value="1"/>
</dbReference>
<dbReference type="CDD" id="cd00028">
    <property type="entry name" value="B_lectin"/>
    <property type="match status" value="1"/>
</dbReference>
<evidence type="ECO:0000256" key="14">
    <source>
        <dbReference type="ARBA" id="ARBA00023157"/>
    </source>
</evidence>
<feature type="region of interest" description="Disordered" evidence="21">
    <location>
        <begin position="799"/>
        <end position="839"/>
    </location>
</feature>
<evidence type="ECO:0000256" key="18">
    <source>
        <dbReference type="ARBA" id="ARBA00048679"/>
    </source>
</evidence>
<evidence type="ECO:0000256" key="5">
    <source>
        <dbReference type="ARBA" id="ARBA00022679"/>
    </source>
</evidence>
<evidence type="ECO:0000256" key="20">
    <source>
        <dbReference type="PROSITE-ProRule" id="PRU00076"/>
    </source>
</evidence>
<dbReference type="GO" id="GO:0005886">
    <property type="term" value="C:plasma membrane"/>
    <property type="evidence" value="ECO:0007669"/>
    <property type="project" value="UniProtKB-SubCell"/>
</dbReference>
<keyword evidence="8" id="KW-0430">Lectin</keyword>
<dbReference type="PANTHER" id="PTHR27002:SF1090">
    <property type="entry name" value="S-LOCUS LECTIN KINASE FAMILY PROTEIN"/>
    <property type="match status" value="1"/>
</dbReference>
<dbReference type="SMART" id="SM00220">
    <property type="entry name" value="S_TKc"/>
    <property type="match status" value="1"/>
</dbReference>
<comment type="catalytic activity">
    <reaction evidence="17 19">
        <text>L-threonyl-[protein] + ATP = O-phospho-L-threonyl-[protein] + ADP + H(+)</text>
        <dbReference type="Rhea" id="RHEA:46608"/>
        <dbReference type="Rhea" id="RHEA-COMP:11060"/>
        <dbReference type="Rhea" id="RHEA-COMP:11605"/>
        <dbReference type="ChEBI" id="CHEBI:15378"/>
        <dbReference type="ChEBI" id="CHEBI:30013"/>
        <dbReference type="ChEBI" id="CHEBI:30616"/>
        <dbReference type="ChEBI" id="CHEBI:61977"/>
        <dbReference type="ChEBI" id="CHEBI:456216"/>
        <dbReference type="EC" id="2.7.11.1"/>
    </reaction>
</comment>
<evidence type="ECO:0000256" key="23">
    <source>
        <dbReference type="SAM" id="SignalP"/>
    </source>
</evidence>
<dbReference type="GO" id="GO:0030246">
    <property type="term" value="F:carbohydrate binding"/>
    <property type="evidence" value="ECO:0007669"/>
    <property type="project" value="UniProtKB-KW"/>
</dbReference>
<organism evidence="28 29">
    <name type="scientific">Linum trigynum</name>
    <dbReference type="NCBI Taxonomy" id="586398"/>
    <lineage>
        <taxon>Eukaryota</taxon>
        <taxon>Viridiplantae</taxon>
        <taxon>Streptophyta</taxon>
        <taxon>Embryophyta</taxon>
        <taxon>Tracheophyta</taxon>
        <taxon>Spermatophyta</taxon>
        <taxon>Magnoliopsida</taxon>
        <taxon>eudicotyledons</taxon>
        <taxon>Gunneridae</taxon>
        <taxon>Pentapetalae</taxon>
        <taxon>rosids</taxon>
        <taxon>fabids</taxon>
        <taxon>Malpighiales</taxon>
        <taxon>Linaceae</taxon>
        <taxon>Linum</taxon>
    </lineage>
</organism>
<keyword evidence="9 19" id="KW-0547">Nucleotide-binding</keyword>
<dbReference type="AlphaFoldDB" id="A0AAV2CAB3"/>
<comment type="similarity">
    <text evidence="19">Belongs to the protein kinase superfamily. Ser/Thr protein kinase family.</text>
</comment>
<dbReference type="InterPro" id="IPR001245">
    <property type="entry name" value="Ser-Thr/Tyr_kinase_cat_dom"/>
</dbReference>
<evidence type="ECO:0000256" key="11">
    <source>
        <dbReference type="ARBA" id="ARBA00022840"/>
    </source>
</evidence>
<dbReference type="CDD" id="cd01098">
    <property type="entry name" value="PAN_AP_plant"/>
    <property type="match status" value="1"/>
</dbReference>
<dbReference type="InterPro" id="IPR021820">
    <property type="entry name" value="S-locus_recpt_kinase_C"/>
</dbReference>
<accession>A0AAV2CAB3</accession>
<evidence type="ECO:0000256" key="8">
    <source>
        <dbReference type="ARBA" id="ARBA00022734"/>
    </source>
</evidence>
<evidence type="ECO:0000256" key="22">
    <source>
        <dbReference type="SAM" id="Phobius"/>
    </source>
</evidence>
<dbReference type="PROSITE" id="PS00108">
    <property type="entry name" value="PROTEIN_KINASE_ST"/>
    <property type="match status" value="1"/>
</dbReference>
<evidence type="ECO:0000256" key="16">
    <source>
        <dbReference type="ARBA" id="ARBA00023180"/>
    </source>
</evidence>
<dbReference type="PROSITE" id="PS50011">
    <property type="entry name" value="PROTEIN_KINASE_DOM"/>
    <property type="match status" value="1"/>
</dbReference>
<evidence type="ECO:0000256" key="10">
    <source>
        <dbReference type="ARBA" id="ARBA00022777"/>
    </source>
</evidence>
<feature type="domain" description="Protein kinase" evidence="24">
    <location>
        <begin position="518"/>
        <end position="797"/>
    </location>
</feature>
<comment type="caution">
    <text evidence="20">Lacks conserved residue(s) required for the propagation of feature annotation.</text>
</comment>
<evidence type="ECO:0000256" key="17">
    <source>
        <dbReference type="ARBA" id="ARBA00047899"/>
    </source>
</evidence>
<evidence type="ECO:0000256" key="15">
    <source>
        <dbReference type="ARBA" id="ARBA00023170"/>
    </source>
</evidence>
<keyword evidence="12 22" id="KW-1133">Transmembrane helix</keyword>
<evidence type="ECO:0000256" key="9">
    <source>
        <dbReference type="ARBA" id="ARBA00022741"/>
    </source>
</evidence>
<dbReference type="GO" id="GO:0048544">
    <property type="term" value="P:recognition of pollen"/>
    <property type="evidence" value="ECO:0007669"/>
    <property type="project" value="InterPro"/>
</dbReference>
<keyword evidence="11 19" id="KW-0067">ATP-binding</keyword>
<reference evidence="28 29" key="1">
    <citation type="submission" date="2024-04" db="EMBL/GenBank/DDBJ databases">
        <authorList>
            <person name="Fracassetti M."/>
        </authorList>
    </citation>
    <scope>NUCLEOTIDE SEQUENCE [LARGE SCALE GENOMIC DNA]</scope>
</reference>
<feature type="domain" description="EGF-like" evidence="25">
    <location>
        <begin position="298"/>
        <end position="336"/>
    </location>
</feature>
<dbReference type="SMART" id="SM00473">
    <property type="entry name" value="PAN_AP"/>
    <property type="match status" value="1"/>
</dbReference>
<comment type="subcellular location">
    <subcellularLocation>
        <location evidence="1">Cell membrane</location>
        <topology evidence="1">Single-pass type I membrane protein</topology>
    </subcellularLocation>
</comment>
<dbReference type="Gene3D" id="1.10.510.10">
    <property type="entry name" value="Transferase(Phosphotransferase) domain 1"/>
    <property type="match status" value="1"/>
</dbReference>
<keyword evidence="4 20" id="KW-0245">EGF-like domain</keyword>
<dbReference type="SMART" id="SM00108">
    <property type="entry name" value="B_lectin"/>
    <property type="match status" value="1"/>
</dbReference>
<keyword evidence="5 19" id="KW-0808">Transferase</keyword>
<feature type="transmembrane region" description="Helical" evidence="22">
    <location>
        <begin position="448"/>
        <end position="471"/>
    </location>
</feature>
<dbReference type="Pfam" id="PF01453">
    <property type="entry name" value="B_lectin"/>
    <property type="match status" value="1"/>
</dbReference>
<dbReference type="InterPro" id="IPR001480">
    <property type="entry name" value="Bulb-type_lectin_dom"/>
</dbReference>
<dbReference type="InterPro" id="IPR000858">
    <property type="entry name" value="S_locus_glycoprot_dom"/>
</dbReference>
<feature type="domain" description="Apple" evidence="27">
    <location>
        <begin position="350"/>
        <end position="431"/>
    </location>
</feature>
<dbReference type="Gene3D" id="2.90.10.10">
    <property type="entry name" value="Bulb-type lectin domain"/>
    <property type="match status" value="1"/>
</dbReference>
<dbReference type="Gene3D" id="3.30.200.20">
    <property type="entry name" value="Phosphorylase Kinase, domain 1"/>
    <property type="match status" value="1"/>
</dbReference>
<dbReference type="InterPro" id="IPR003609">
    <property type="entry name" value="Pan_app"/>
</dbReference>
<evidence type="ECO:0000256" key="12">
    <source>
        <dbReference type="ARBA" id="ARBA00022989"/>
    </source>
</evidence>
<keyword evidence="13 22" id="KW-0472">Membrane</keyword>
<dbReference type="Pfam" id="PF08276">
    <property type="entry name" value="PAN_2"/>
    <property type="match status" value="1"/>
</dbReference>
<evidence type="ECO:0000256" key="1">
    <source>
        <dbReference type="ARBA" id="ARBA00004251"/>
    </source>
</evidence>
<dbReference type="InterPro" id="IPR011009">
    <property type="entry name" value="Kinase-like_dom_sf"/>
</dbReference>
<dbReference type="Pfam" id="PF11883">
    <property type="entry name" value="DUF3403"/>
    <property type="match status" value="1"/>
</dbReference>
<keyword evidence="6 22" id="KW-0812">Transmembrane</keyword>
<dbReference type="EC" id="2.7.11.1" evidence="19"/>
<keyword evidence="16" id="KW-0325">Glycoprotein</keyword>